<feature type="compositionally biased region" description="Low complexity" evidence="2">
    <location>
        <begin position="277"/>
        <end position="290"/>
    </location>
</feature>
<feature type="coiled-coil region" evidence="1">
    <location>
        <begin position="675"/>
        <end position="893"/>
    </location>
</feature>
<keyword evidence="4" id="KW-1185">Reference proteome</keyword>
<keyword evidence="1" id="KW-0175">Coiled coil</keyword>
<feature type="compositionally biased region" description="Polar residues" evidence="2">
    <location>
        <begin position="1265"/>
        <end position="1279"/>
    </location>
</feature>
<feature type="compositionally biased region" description="Basic and acidic residues" evidence="2">
    <location>
        <begin position="1228"/>
        <end position="1259"/>
    </location>
</feature>
<feature type="coiled-coil region" evidence="1">
    <location>
        <begin position="401"/>
        <end position="428"/>
    </location>
</feature>
<feature type="region of interest" description="Disordered" evidence="2">
    <location>
        <begin position="1061"/>
        <end position="1091"/>
    </location>
</feature>
<gene>
    <name evidence="3" type="ORF">VP1G_09345</name>
</gene>
<reference evidence="4" key="1">
    <citation type="submission" date="2014-12" db="EMBL/GenBank/DDBJ databases">
        <title>Genome Sequence of Valsa Canker Pathogens Uncovers a Specific Adaption of Colonization on Woody Bark.</title>
        <authorList>
            <person name="Yin Z."/>
            <person name="Liu H."/>
            <person name="Gao X."/>
            <person name="Li Z."/>
            <person name="Song N."/>
            <person name="Ke X."/>
            <person name="Dai Q."/>
            <person name="Wu Y."/>
            <person name="Sun Y."/>
            <person name="Xu J.-R."/>
            <person name="Kang Z.K."/>
            <person name="Wang L."/>
            <person name="Huang L."/>
        </authorList>
    </citation>
    <scope>NUCLEOTIDE SEQUENCE [LARGE SCALE GENOMIC DNA]</scope>
    <source>
        <strain evidence="4">SXYL134</strain>
    </source>
</reference>
<name>A0A194VDY2_CYTMA</name>
<feature type="compositionally biased region" description="Polar residues" evidence="2">
    <location>
        <begin position="1310"/>
        <end position="1325"/>
    </location>
</feature>
<feature type="region of interest" description="Disordered" evidence="2">
    <location>
        <begin position="1201"/>
        <end position="1372"/>
    </location>
</feature>
<proteinExistence type="predicted"/>
<accession>A0A194VDY2</accession>
<dbReference type="Proteomes" id="UP000078576">
    <property type="component" value="Unassembled WGS sequence"/>
</dbReference>
<dbReference type="STRING" id="694573.A0A194VDY2"/>
<feature type="compositionally biased region" description="Acidic residues" evidence="2">
    <location>
        <begin position="1171"/>
        <end position="1180"/>
    </location>
</feature>
<organism evidence="3 4">
    <name type="scientific">Cytospora mali</name>
    <name type="common">Apple Valsa canker fungus</name>
    <name type="synonym">Valsa mali</name>
    <dbReference type="NCBI Taxonomy" id="578113"/>
    <lineage>
        <taxon>Eukaryota</taxon>
        <taxon>Fungi</taxon>
        <taxon>Dikarya</taxon>
        <taxon>Ascomycota</taxon>
        <taxon>Pezizomycotina</taxon>
        <taxon>Sordariomycetes</taxon>
        <taxon>Sordariomycetidae</taxon>
        <taxon>Diaporthales</taxon>
        <taxon>Cytosporaceae</taxon>
        <taxon>Cytospora</taxon>
    </lineage>
</organism>
<feature type="coiled-coil region" evidence="1">
    <location>
        <begin position="461"/>
        <end position="549"/>
    </location>
</feature>
<feature type="compositionally biased region" description="Low complexity" evidence="2">
    <location>
        <begin position="1332"/>
        <end position="1343"/>
    </location>
</feature>
<evidence type="ECO:0000313" key="3">
    <source>
        <dbReference type="EMBL" id="KUI62205.1"/>
    </source>
</evidence>
<feature type="compositionally biased region" description="Polar residues" evidence="2">
    <location>
        <begin position="199"/>
        <end position="223"/>
    </location>
</feature>
<dbReference type="OrthoDB" id="4848543at2759"/>
<feature type="region of interest" description="Disordered" evidence="2">
    <location>
        <begin position="1143"/>
        <end position="1180"/>
    </location>
</feature>
<evidence type="ECO:0000256" key="2">
    <source>
        <dbReference type="SAM" id="MobiDB-lite"/>
    </source>
</evidence>
<feature type="region of interest" description="Disordered" evidence="2">
    <location>
        <begin position="76"/>
        <end position="172"/>
    </location>
</feature>
<feature type="region of interest" description="Disordered" evidence="2">
    <location>
        <begin position="1"/>
        <end position="31"/>
    </location>
</feature>
<dbReference type="EMBL" id="KN714803">
    <property type="protein sequence ID" value="KUI62205.1"/>
    <property type="molecule type" value="Genomic_DNA"/>
</dbReference>
<protein>
    <submittedName>
        <fullName evidence="3">Uncharacterized protein</fullName>
    </submittedName>
</protein>
<feature type="compositionally biased region" description="Polar residues" evidence="2">
    <location>
        <begin position="250"/>
        <end position="260"/>
    </location>
</feature>
<feature type="compositionally biased region" description="Polar residues" evidence="2">
    <location>
        <begin position="233"/>
        <end position="242"/>
    </location>
</feature>
<feature type="compositionally biased region" description="Polar residues" evidence="2">
    <location>
        <begin position="115"/>
        <end position="125"/>
    </location>
</feature>
<sequence length="1372" mass="154611">MDPGPAIHHSRHPPDEAPPHIALDEDSQDPNSLKKAMETLSDTQLPQVETMEAYQQAPASHDVGLRLLSRPQDTDIDPAASFTYGKPIKITPGQFGRTASSKPVNPNDGEALFNNVPSVRSGSNIERSKVVASGQVEASSSSIPRKEETFEDHQPLNPHSNSRGKSPTPRIFSPEMDLVLKERDTIVAHQGREAFPAGPQQSFKHPQHYQQPAMKTSTATIQVHEQKHRLSLPNDTSVSSPQVPERPSRSGPSHQASQANRPMRDIRRVQNVKTPTNRAISRSSAHSSNISKKRSGHHGSVPGTARISRKHQSLDYEVTPTTRRRGRPSPMVSSRVSFLARDHLTRKSCDLEYLAGGVVQSLNGLFTTIKDDSKRKDMEMAWLERHVEKQQSKFSQYKKLAEGKTTVIQQLEESQAQLQEQLITANQQLADRSEKTSKLEEKCRQYKEYLNSAIAEQQGLYKAANAKCEDAIKQMREAENKQKAVSDQERRQAEAARERLSQIVKSTVAECKFKEQQFTDKIESLNQKIQQQEADISRERETTQKLLKKDKAITSVQEAMTSVQDAIHSIGSQLKQVAVKVTEVASRQVDQDKATAKDSQSRFDTIAERLSSLEKQVAPSNDIIHKLQESNEKIYDSIMESVLGSQTETQAGVQKLSDVIEDYMEDFWMKLEDREDILTELLEQTKAENEELETHLQIKDEECSSLFERLSQTEAIVRRREKELTALKEEIAEVEQAQADDMEEVARANMLRQEYQKLKEDLAAKATLASELQSRLHESELALTTQCQEHSKSIEKLHKLLQQREEEALAAQRAAVEIARQEVMHDMIKAKETIQTLLNQTNEERATLQDELNAARRKISSMEEEDRRGSAIVSTLESELQAAQSRAVSLGEKGSQNDIEHQRVMEQHSKLIGDLEAKLSVKEQTIAHLSKDAQDYDKKAQRVLGGLKQWAQENQAVMDFASELEKAEHGNFDSINPKFKPLFEIEILHRAIFQYCQAQEKPATSAMDPHNGFERRNGEQQTARAKVMADCPPSSPPRTIPPSTMAGRILDQIRRVTIRSPSGIMSSPKPPSVQTEQTRRRTAGPPKSIMKVPTCSTSLIIEDDKEKQGRCVEEEYYSGRSLFSGRTYGRSTAATDLRQEEVVREPELPSRGSFGRRTYGRSGTAVKPIQEEEEAQEPAEIEGVLNRGIFNRGPYNRLVEGTRSQSHKIKSAVEDPSDQDTNTGEVHLAQEPRKYKPIFSHETEMSRKRVKSDNKREKSLVMTPHSPTEQQTEQEQGMSVPSAPRKPHRTAIVGSEPSSPIRVPLFAQNKYASQTQGVVSVSSRNGTERRMSSNTQSISSQDSSQEHHQRRHSTRRNESQIPVTHSRNVRRF</sequence>
<evidence type="ECO:0000313" key="4">
    <source>
        <dbReference type="Proteomes" id="UP000078576"/>
    </source>
</evidence>
<feature type="region of interest" description="Disordered" evidence="2">
    <location>
        <begin position="196"/>
        <end position="334"/>
    </location>
</feature>
<feature type="compositionally biased region" description="Basic and acidic residues" evidence="2">
    <location>
        <begin position="144"/>
        <end position="154"/>
    </location>
</feature>
<evidence type="ECO:0000256" key="1">
    <source>
        <dbReference type="SAM" id="Coils"/>
    </source>
</evidence>